<feature type="transmembrane region" description="Helical" evidence="1">
    <location>
        <begin position="6"/>
        <end position="27"/>
    </location>
</feature>
<dbReference type="AlphaFoldDB" id="A0A437UMY8"/>
<evidence type="ECO:0000313" key="3">
    <source>
        <dbReference type="Proteomes" id="UP000288388"/>
    </source>
</evidence>
<name>A0A437UMY8_ENTAV</name>
<evidence type="ECO:0000256" key="1">
    <source>
        <dbReference type="SAM" id="Phobius"/>
    </source>
</evidence>
<keyword evidence="1" id="KW-0472">Membrane</keyword>
<keyword evidence="1" id="KW-1133">Transmembrane helix</keyword>
<accession>A0A437UMY8</accession>
<dbReference type="EMBL" id="RYZS01000001">
    <property type="protein sequence ID" value="RVU94978.1"/>
    <property type="molecule type" value="Genomic_DNA"/>
</dbReference>
<keyword evidence="1" id="KW-0812">Transmembrane</keyword>
<organism evidence="2 3">
    <name type="scientific">Enterococcus avium</name>
    <name type="common">Streptococcus avium</name>
    <dbReference type="NCBI Taxonomy" id="33945"/>
    <lineage>
        <taxon>Bacteria</taxon>
        <taxon>Bacillati</taxon>
        <taxon>Bacillota</taxon>
        <taxon>Bacilli</taxon>
        <taxon>Lactobacillales</taxon>
        <taxon>Enterococcaceae</taxon>
        <taxon>Enterococcus</taxon>
    </lineage>
</organism>
<dbReference type="RefSeq" id="WP_127978883.1">
    <property type="nucleotide sequence ID" value="NZ_JBPFKW010000283.1"/>
</dbReference>
<comment type="caution">
    <text evidence="2">The sequence shown here is derived from an EMBL/GenBank/DDBJ whole genome shotgun (WGS) entry which is preliminary data.</text>
</comment>
<proteinExistence type="predicted"/>
<dbReference type="Proteomes" id="UP000288388">
    <property type="component" value="Unassembled WGS sequence"/>
</dbReference>
<reference evidence="2 3" key="1">
    <citation type="submission" date="2018-12" db="EMBL/GenBank/DDBJ databases">
        <title>A novel vanA-carrying plasmid in a clinical isolate of Enterococcus avium.</title>
        <authorList>
            <person name="Bernasconi O.J."/>
            <person name="Luzzaro F."/>
            <person name="Endimiani A."/>
        </authorList>
    </citation>
    <scope>NUCLEOTIDE SEQUENCE [LARGE SCALE GENOMIC DNA]</scope>
    <source>
        <strain evidence="2 3">LC0559/18</strain>
    </source>
</reference>
<sequence length="61" mass="7195">MFEDYSMRITLSTLLFLYGLGLIVWVLWVWKKENKKERLIFFCGLGLIVISIITAFLKLLP</sequence>
<protein>
    <submittedName>
        <fullName evidence="2">Uncharacterized protein</fullName>
    </submittedName>
</protein>
<feature type="transmembrane region" description="Helical" evidence="1">
    <location>
        <begin position="39"/>
        <end position="60"/>
    </location>
</feature>
<gene>
    <name evidence="2" type="ORF">EK398_08980</name>
</gene>
<evidence type="ECO:0000313" key="2">
    <source>
        <dbReference type="EMBL" id="RVU94978.1"/>
    </source>
</evidence>